<dbReference type="AlphaFoldDB" id="A0A417Z0T9"/>
<evidence type="ECO:0000313" key="3">
    <source>
        <dbReference type="Proteomes" id="UP000285376"/>
    </source>
</evidence>
<evidence type="ECO:0000313" key="2">
    <source>
        <dbReference type="EMBL" id="RHW43760.1"/>
    </source>
</evidence>
<dbReference type="RefSeq" id="WP_118915016.1">
    <property type="nucleotide sequence ID" value="NZ_CBCRVH010000012.1"/>
</dbReference>
<protein>
    <submittedName>
        <fullName evidence="2">Uncharacterized protein</fullName>
    </submittedName>
</protein>
<feature type="region of interest" description="Disordered" evidence="1">
    <location>
        <begin position="117"/>
        <end position="137"/>
    </location>
</feature>
<proteinExistence type="predicted"/>
<dbReference type="EMBL" id="QWLM01000024">
    <property type="protein sequence ID" value="RHW43760.1"/>
    <property type="molecule type" value="Genomic_DNA"/>
</dbReference>
<sequence>MVTMSHAGHALLERAVRDEKVRARYSAKILTAPGISCAYWCGSLSPKGHGRFWVGNARDEAGVLRDVCVISHRFGWAVAHGIDSLDRVPVLAHICDEPSCQNVEHLTPSSWADNLEDWQRRRSTPRSPLRDTRGPGGRARAIRAALLAGLTLTPILEAGHDELSRDQLELF</sequence>
<dbReference type="Proteomes" id="UP000285376">
    <property type="component" value="Unassembled WGS sequence"/>
</dbReference>
<reference evidence="2 3" key="1">
    <citation type="submission" date="2018-08" db="EMBL/GenBank/DDBJ databases">
        <title>Whole genome sequence analysis of Dermacoccus abyssi bacteria isolated from Deep Mariana trench Micromonospora spp reveals genes involved in the environmental adaptation and production of secondary metabolites.</title>
        <authorList>
            <person name="Abdel-Mageed W.M."/>
            <person name="Lehri B."/>
            <person name="Nouioui I."/>
            <person name="Goodfellow I."/>
            <person name="Jaspars M."/>
            <person name="Karlyshev A."/>
        </authorList>
    </citation>
    <scope>NUCLEOTIDE SEQUENCE [LARGE SCALE GENOMIC DNA]</scope>
    <source>
        <strain evidence="2 3">MT1.1</strain>
    </source>
</reference>
<gene>
    <name evidence="2" type="ORF">D1832_14245</name>
</gene>
<organism evidence="2 3">
    <name type="scientific">Dermacoccus abyssi</name>
    <dbReference type="NCBI Taxonomy" id="322596"/>
    <lineage>
        <taxon>Bacteria</taxon>
        <taxon>Bacillati</taxon>
        <taxon>Actinomycetota</taxon>
        <taxon>Actinomycetes</taxon>
        <taxon>Micrococcales</taxon>
        <taxon>Dermacoccaceae</taxon>
        <taxon>Dermacoccus</taxon>
    </lineage>
</organism>
<accession>A0A417Z0T9</accession>
<comment type="caution">
    <text evidence="2">The sequence shown here is derived from an EMBL/GenBank/DDBJ whole genome shotgun (WGS) entry which is preliminary data.</text>
</comment>
<evidence type="ECO:0000256" key="1">
    <source>
        <dbReference type="SAM" id="MobiDB-lite"/>
    </source>
</evidence>
<name>A0A417Z0T9_9MICO</name>